<name>A0A845QRP5_9FIRM</name>
<dbReference type="EMBL" id="QXWK01000031">
    <property type="protein sequence ID" value="NBH62678.1"/>
    <property type="molecule type" value="Genomic_DNA"/>
</dbReference>
<keyword evidence="1" id="KW-1133">Transmembrane helix</keyword>
<keyword evidence="1" id="KW-0472">Membrane</keyword>
<dbReference type="AlphaFoldDB" id="A0A845QRP5"/>
<comment type="caution">
    <text evidence="2">The sequence shown here is derived from an EMBL/GenBank/DDBJ whole genome shotgun (WGS) entry which is preliminary data.</text>
</comment>
<keyword evidence="3" id="KW-1185">Reference proteome</keyword>
<keyword evidence="1" id="KW-0812">Transmembrane</keyword>
<dbReference type="Proteomes" id="UP000446866">
    <property type="component" value="Unassembled WGS sequence"/>
</dbReference>
<sequence>MRSRYNIWLKIGIVVFAAGLIFLCTMVVRDSGEFYAESKDGLWKGYISRSAGRGEGTYQAYVCYLGNEEGNIGEIEVQPFCSKKAKPCRIVAESVPISVSKHFSQGAPKKAYRLAQTAINEADKITLGISWKDKDGEVRYSSLLFSS</sequence>
<feature type="transmembrane region" description="Helical" evidence="1">
    <location>
        <begin position="7"/>
        <end position="28"/>
    </location>
</feature>
<dbReference type="RefSeq" id="WP_160202965.1">
    <property type="nucleotide sequence ID" value="NZ_QXWK01000031.1"/>
</dbReference>
<proteinExistence type="predicted"/>
<gene>
    <name evidence="2" type="ORF">D0435_13565</name>
</gene>
<accession>A0A845QRP5</accession>
<reference evidence="2 3" key="1">
    <citation type="submission" date="2018-08" db="EMBL/GenBank/DDBJ databases">
        <title>Murine metabolic-syndrome-specific gut microbial biobank.</title>
        <authorList>
            <person name="Liu C."/>
        </authorList>
    </citation>
    <scope>NUCLEOTIDE SEQUENCE [LARGE SCALE GENOMIC DNA]</scope>
    <source>
        <strain evidence="2 3">28</strain>
    </source>
</reference>
<organism evidence="2 3">
    <name type="scientific">Anaerotruncus colihominis</name>
    <dbReference type="NCBI Taxonomy" id="169435"/>
    <lineage>
        <taxon>Bacteria</taxon>
        <taxon>Bacillati</taxon>
        <taxon>Bacillota</taxon>
        <taxon>Clostridia</taxon>
        <taxon>Eubacteriales</taxon>
        <taxon>Oscillospiraceae</taxon>
        <taxon>Anaerotruncus</taxon>
    </lineage>
</organism>
<protein>
    <submittedName>
        <fullName evidence="2">Uncharacterized protein</fullName>
    </submittedName>
</protein>
<evidence type="ECO:0000313" key="2">
    <source>
        <dbReference type="EMBL" id="NBH62678.1"/>
    </source>
</evidence>
<evidence type="ECO:0000256" key="1">
    <source>
        <dbReference type="SAM" id="Phobius"/>
    </source>
</evidence>
<evidence type="ECO:0000313" key="3">
    <source>
        <dbReference type="Proteomes" id="UP000446866"/>
    </source>
</evidence>